<evidence type="ECO:0000256" key="15">
    <source>
        <dbReference type="PIRSR" id="PIRSR602401-1"/>
    </source>
</evidence>
<proteinExistence type="inferred from homology"/>
<dbReference type="Proteomes" id="UP000631181">
    <property type="component" value="Unassembled WGS sequence"/>
</dbReference>
<evidence type="ECO:0000256" key="7">
    <source>
        <dbReference type="ARBA" id="ARBA00022723"/>
    </source>
</evidence>
<dbReference type="InterPro" id="IPR050121">
    <property type="entry name" value="Cytochrome_P450_monoxygenase"/>
</dbReference>
<evidence type="ECO:0000256" key="5">
    <source>
        <dbReference type="ARBA" id="ARBA00022617"/>
    </source>
</evidence>
<dbReference type="Pfam" id="PF00067">
    <property type="entry name" value="p450"/>
    <property type="match status" value="1"/>
</dbReference>
<name>A0A8J8W0G8_9EURO</name>
<dbReference type="PRINTS" id="PR00463">
    <property type="entry name" value="EP450I"/>
</dbReference>
<evidence type="ECO:0000256" key="12">
    <source>
        <dbReference type="ARBA" id="ARBA00023136"/>
    </source>
</evidence>
<feature type="binding site" description="axial binding residue" evidence="15">
    <location>
        <position position="445"/>
    </location>
    <ligand>
        <name>heme</name>
        <dbReference type="ChEBI" id="CHEBI:30413"/>
    </ligand>
    <ligandPart>
        <name>Fe</name>
        <dbReference type="ChEBI" id="CHEBI:18248"/>
    </ligandPart>
</feature>
<evidence type="ECO:0000256" key="8">
    <source>
        <dbReference type="ARBA" id="ARBA00022989"/>
    </source>
</evidence>
<keyword evidence="11 16" id="KW-0503">Monooxygenase</keyword>
<evidence type="ECO:0000313" key="19">
    <source>
        <dbReference type="Proteomes" id="UP000631181"/>
    </source>
</evidence>
<comment type="similarity">
    <text evidence="4 16">Belongs to the cytochrome P450 family.</text>
</comment>
<dbReference type="Gene3D" id="1.10.630.10">
    <property type="entry name" value="Cytochrome P450"/>
    <property type="match status" value="1"/>
</dbReference>
<dbReference type="GO" id="GO:0016020">
    <property type="term" value="C:membrane"/>
    <property type="evidence" value="ECO:0007669"/>
    <property type="project" value="UniProtKB-SubCell"/>
</dbReference>
<dbReference type="GO" id="GO:0005506">
    <property type="term" value="F:iron ion binding"/>
    <property type="evidence" value="ECO:0007669"/>
    <property type="project" value="InterPro"/>
</dbReference>
<evidence type="ECO:0000256" key="3">
    <source>
        <dbReference type="ARBA" id="ARBA00005179"/>
    </source>
</evidence>
<dbReference type="InterPro" id="IPR001128">
    <property type="entry name" value="Cyt_P450"/>
</dbReference>
<sequence>MDAIQRIRGQWVLTLVESVGLAAFIYALGIVVYRVWFHPLAGFPGPFLAKVTNLYGGYHAWTGDLHLNMLQCHEKYGNVVRYAPSRVLVNTNTGLKDVYAFTKQFQKSTVYQAMVHRAPNTLTLIDKKQHGRKRRTIGQGFGDNAMRGFQDAIMELVKTFCDALIQDTPAGDWSQPQNMGKWSNYLTFDIMSKLVFGESFDLLGSPDNRDIVQCIEDSNVRTGVLIQASELSTRRLDRKLFPQAIKGRNKFIRFVTDLLKQRMAAKPLKRKDVFSFLLDAKDTETNQGFTPAEIGAESTTLIVAGSDTTSTAIASMFFYLGHYPDVYERLKNEIRAAFANADEVTLGSKLTDCVYLRACIDESLRMSPPAGGSLWREVAQDGVVVDGHVIPRGYDVGTCIYAIHHNPEYYPEPFEYRPDRWLGKPEEIQAARSAFTPFSIGPRSCLGKGLALTELSLTMAYLLSKYDFRLAPGSEKVGGGSALDGPGRDRELEYQLRDHVTAAKNGPLVQLRLQQ</sequence>
<keyword evidence="19" id="KW-1185">Reference proteome</keyword>
<keyword evidence="10 15" id="KW-0408">Iron</keyword>
<gene>
    <name evidence="18" type="ORF">PECM_007230</name>
</gene>
<evidence type="ECO:0000256" key="6">
    <source>
        <dbReference type="ARBA" id="ARBA00022692"/>
    </source>
</evidence>
<dbReference type="PANTHER" id="PTHR24305">
    <property type="entry name" value="CYTOCHROME P450"/>
    <property type="match status" value="1"/>
</dbReference>
<dbReference type="InterPro" id="IPR017972">
    <property type="entry name" value="Cyt_P450_CS"/>
</dbReference>
<reference evidence="18" key="1">
    <citation type="journal article" date="2020" name="Front. Microbiol.">
        <title>Gene regulatory networks of Penicillium echinulatum 2HH and Penicillium oxalicum 114-2 inferred by a computational biology approach.</title>
        <authorList>
            <person name="Lenz A.R."/>
            <person name="Galan-Vasquez E."/>
            <person name="Balbinot E."/>
            <person name="De Abreu F.P."/>
            <person name="De Oliveira N.S."/>
            <person name="Da Rosa L.O."/>
            <person name="De Avila E Silva S."/>
            <person name="Camassola M."/>
            <person name="Dillon A.J.P."/>
            <person name="Perez-Rueda E."/>
        </authorList>
    </citation>
    <scope>NUCLEOTIDE SEQUENCE</scope>
    <source>
        <strain evidence="18">S1M29</strain>
    </source>
</reference>
<evidence type="ECO:0000256" key="17">
    <source>
        <dbReference type="SAM" id="Phobius"/>
    </source>
</evidence>
<evidence type="ECO:0000256" key="4">
    <source>
        <dbReference type="ARBA" id="ARBA00010617"/>
    </source>
</evidence>
<comment type="caution">
    <text evidence="18">The sequence shown here is derived from an EMBL/GenBank/DDBJ whole genome shotgun (WGS) entry which is preliminary data.</text>
</comment>
<evidence type="ECO:0000256" key="14">
    <source>
        <dbReference type="ARBA" id="ARBA00081244"/>
    </source>
</evidence>
<keyword evidence="9 16" id="KW-0560">Oxidoreductase</keyword>
<keyword evidence="5 15" id="KW-0349">Heme</keyword>
<evidence type="ECO:0000313" key="18">
    <source>
        <dbReference type="EMBL" id="KAF7715225.1"/>
    </source>
</evidence>
<dbReference type="PANTHER" id="PTHR24305:SF237">
    <property type="entry name" value="CYTOCHROME P450 MONOOXYGENASE ATNE-RELATED"/>
    <property type="match status" value="1"/>
</dbReference>
<evidence type="ECO:0000256" key="11">
    <source>
        <dbReference type="ARBA" id="ARBA00023033"/>
    </source>
</evidence>
<dbReference type="InterPro" id="IPR002401">
    <property type="entry name" value="Cyt_P450_E_grp-I"/>
</dbReference>
<dbReference type="GO" id="GO:0043386">
    <property type="term" value="P:mycotoxin biosynthetic process"/>
    <property type="evidence" value="ECO:0007669"/>
    <property type="project" value="UniProtKB-ARBA"/>
</dbReference>
<dbReference type="OrthoDB" id="1470350at2759"/>
<dbReference type="SUPFAM" id="SSF48264">
    <property type="entry name" value="Cytochrome P450"/>
    <property type="match status" value="1"/>
</dbReference>
<comment type="subcellular location">
    <subcellularLocation>
        <location evidence="2">Membrane</location>
    </subcellularLocation>
</comment>
<evidence type="ECO:0000256" key="13">
    <source>
        <dbReference type="ARBA" id="ARBA00068045"/>
    </source>
</evidence>
<evidence type="ECO:0000256" key="10">
    <source>
        <dbReference type="ARBA" id="ARBA00023004"/>
    </source>
</evidence>
<dbReference type="GO" id="GO:0020037">
    <property type="term" value="F:heme binding"/>
    <property type="evidence" value="ECO:0007669"/>
    <property type="project" value="InterPro"/>
</dbReference>
<organism evidence="18 19">
    <name type="scientific">Penicillium ucsense</name>
    <dbReference type="NCBI Taxonomy" id="2839758"/>
    <lineage>
        <taxon>Eukaryota</taxon>
        <taxon>Fungi</taxon>
        <taxon>Dikarya</taxon>
        <taxon>Ascomycota</taxon>
        <taxon>Pezizomycotina</taxon>
        <taxon>Eurotiomycetes</taxon>
        <taxon>Eurotiomycetidae</taxon>
        <taxon>Eurotiales</taxon>
        <taxon>Aspergillaceae</taxon>
        <taxon>Penicillium</taxon>
    </lineage>
</organism>
<dbReference type="InterPro" id="IPR036396">
    <property type="entry name" value="Cyt_P450_sf"/>
</dbReference>
<evidence type="ECO:0000256" key="1">
    <source>
        <dbReference type="ARBA" id="ARBA00001971"/>
    </source>
</evidence>
<keyword evidence="8 17" id="KW-1133">Transmembrane helix</keyword>
<dbReference type="AlphaFoldDB" id="A0A8J8W0G8"/>
<dbReference type="FunFam" id="1.10.630.10:FF:000063">
    <property type="entry name" value="Cytochrome P450 monooxygenase"/>
    <property type="match status" value="1"/>
</dbReference>
<keyword evidence="7 15" id="KW-0479">Metal-binding</keyword>
<accession>A0A8J8W0G8</accession>
<keyword evidence="6 17" id="KW-0812">Transmembrane</keyword>
<dbReference type="PROSITE" id="PS00086">
    <property type="entry name" value="CYTOCHROME_P450"/>
    <property type="match status" value="1"/>
</dbReference>
<dbReference type="GO" id="GO:0016705">
    <property type="term" value="F:oxidoreductase activity, acting on paired donors, with incorporation or reduction of molecular oxygen"/>
    <property type="evidence" value="ECO:0007669"/>
    <property type="project" value="InterPro"/>
</dbReference>
<evidence type="ECO:0000256" key="9">
    <source>
        <dbReference type="ARBA" id="ARBA00023002"/>
    </source>
</evidence>
<keyword evidence="12 17" id="KW-0472">Membrane</keyword>
<evidence type="ECO:0000256" key="16">
    <source>
        <dbReference type="RuleBase" id="RU000461"/>
    </source>
</evidence>
<protein>
    <recommendedName>
        <fullName evidence="13">Cytochrome P450 monooxygenase poxM</fullName>
    </recommendedName>
    <alternativeName>
        <fullName evidence="14">Oxaleimides biosynthesis cluster protein M</fullName>
    </alternativeName>
</protein>
<dbReference type="EMBL" id="WIWV01000064">
    <property type="protein sequence ID" value="KAF7715225.1"/>
    <property type="molecule type" value="Genomic_DNA"/>
</dbReference>
<feature type="transmembrane region" description="Helical" evidence="17">
    <location>
        <begin position="12"/>
        <end position="36"/>
    </location>
</feature>
<dbReference type="GO" id="GO:0004497">
    <property type="term" value="F:monooxygenase activity"/>
    <property type="evidence" value="ECO:0007669"/>
    <property type="project" value="UniProtKB-KW"/>
</dbReference>
<dbReference type="GO" id="GO:1902181">
    <property type="term" value="P:verruculogen biosynthetic process"/>
    <property type="evidence" value="ECO:0007669"/>
    <property type="project" value="UniProtKB-ARBA"/>
</dbReference>
<comment type="cofactor">
    <cofactor evidence="1 15">
        <name>heme</name>
        <dbReference type="ChEBI" id="CHEBI:30413"/>
    </cofactor>
</comment>
<evidence type="ECO:0000256" key="2">
    <source>
        <dbReference type="ARBA" id="ARBA00004370"/>
    </source>
</evidence>
<dbReference type="PRINTS" id="PR00385">
    <property type="entry name" value="P450"/>
</dbReference>
<comment type="pathway">
    <text evidence="3">Secondary metabolite biosynthesis.</text>
</comment>
<dbReference type="CDD" id="cd11061">
    <property type="entry name" value="CYP67-like"/>
    <property type="match status" value="1"/>
</dbReference>